<name>A0A1N7RL52_9BURK</name>
<dbReference type="GO" id="GO:0015562">
    <property type="term" value="F:efflux transmembrane transporter activity"/>
    <property type="evidence" value="ECO:0007669"/>
    <property type="project" value="InterPro"/>
</dbReference>
<dbReference type="EMBL" id="CYGX02000005">
    <property type="protein sequence ID" value="SIT35841.1"/>
    <property type="molecule type" value="Genomic_DNA"/>
</dbReference>
<accession>A0A1N7RL52</accession>
<dbReference type="STRING" id="1247936.BN2475_50254"/>
<dbReference type="NCBIfam" id="TIGR01845">
    <property type="entry name" value="outer_NodT"/>
    <property type="match status" value="1"/>
</dbReference>
<proteinExistence type="inferred from homology"/>
<gene>
    <name evidence="5" type="ORF">BN2475_50254</name>
</gene>
<dbReference type="Gene3D" id="2.20.200.10">
    <property type="entry name" value="Outer membrane efflux proteins (OEP)"/>
    <property type="match status" value="1"/>
</dbReference>
<reference evidence="5 6" key="1">
    <citation type="submission" date="2016-12" db="EMBL/GenBank/DDBJ databases">
        <authorList>
            <person name="Song W.-J."/>
            <person name="Kurnit D.M."/>
        </authorList>
    </citation>
    <scope>NUCLEOTIDE SEQUENCE [LARGE SCALE GENOMIC DNA]</scope>
    <source>
        <strain evidence="5 6">STM7296</strain>
    </source>
</reference>
<evidence type="ECO:0000256" key="1">
    <source>
        <dbReference type="ARBA" id="ARBA00007613"/>
    </source>
</evidence>
<dbReference type="AlphaFoldDB" id="A0A1N7RL52"/>
<evidence type="ECO:0000256" key="3">
    <source>
        <dbReference type="SAM" id="Coils"/>
    </source>
</evidence>
<dbReference type="InterPro" id="IPR003423">
    <property type="entry name" value="OMP_efflux"/>
</dbReference>
<evidence type="ECO:0000256" key="4">
    <source>
        <dbReference type="SAM" id="MobiDB-lite"/>
    </source>
</evidence>
<comment type="similarity">
    <text evidence="1 2">Belongs to the outer membrane factor (OMF) (TC 1.B.17) family.</text>
</comment>
<evidence type="ECO:0000256" key="2">
    <source>
        <dbReference type="RuleBase" id="RU362097"/>
    </source>
</evidence>
<dbReference type="Gene3D" id="1.20.1600.10">
    <property type="entry name" value="Outer membrane efflux proteins (OEP)"/>
    <property type="match status" value="1"/>
</dbReference>
<comment type="subcellular location">
    <subcellularLocation>
        <location evidence="2">Cell membrane</location>
        <topology evidence="2">Lipid-anchor</topology>
    </subcellularLocation>
</comment>
<dbReference type="PANTHER" id="PTHR30203">
    <property type="entry name" value="OUTER MEMBRANE CATION EFFLUX PROTEIN"/>
    <property type="match status" value="1"/>
</dbReference>
<dbReference type="Proteomes" id="UP000187012">
    <property type="component" value="Unassembled WGS sequence"/>
</dbReference>
<keyword evidence="2" id="KW-1134">Transmembrane beta strand</keyword>
<dbReference type="SUPFAM" id="SSF56954">
    <property type="entry name" value="Outer membrane efflux proteins (OEP)"/>
    <property type="match status" value="1"/>
</dbReference>
<keyword evidence="2" id="KW-0812">Transmembrane</keyword>
<keyword evidence="2 5" id="KW-0449">Lipoprotein</keyword>
<keyword evidence="2" id="KW-0472">Membrane</keyword>
<organism evidence="5 6">
    <name type="scientific">Paraburkholderia ribeironis</name>
    <dbReference type="NCBI Taxonomy" id="1247936"/>
    <lineage>
        <taxon>Bacteria</taxon>
        <taxon>Pseudomonadati</taxon>
        <taxon>Pseudomonadota</taxon>
        <taxon>Betaproteobacteria</taxon>
        <taxon>Burkholderiales</taxon>
        <taxon>Burkholderiaceae</taxon>
        <taxon>Paraburkholderia</taxon>
    </lineage>
</organism>
<feature type="coiled-coil region" evidence="3">
    <location>
        <begin position="318"/>
        <end position="345"/>
    </location>
</feature>
<dbReference type="InterPro" id="IPR010131">
    <property type="entry name" value="MdtP/NodT-like"/>
</dbReference>
<dbReference type="Pfam" id="PF02321">
    <property type="entry name" value="OEP"/>
    <property type="match status" value="2"/>
</dbReference>
<evidence type="ECO:0000313" key="5">
    <source>
        <dbReference type="EMBL" id="SIT35841.1"/>
    </source>
</evidence>
<keyword evidence="3" id="KW-0175">Coiled coil</keyword>
<keyword evidence="6" id="KW-1185">Reference proteome</keyword>
<feature type="region of interest" description="Disordered" evidence="4">
    <location>
        <begin position="1"/>
        <end position="37"/>
    </location>
</feature>
<feature type="coiled-coil region" evidence="3">
    <location>
        <begin position="479"/>
        <end position="513"/>
    </location>
</feature>
<dbReference type="GO" id="GO:0005886">
    <property type="term" value="C:plasma membrane"/>
    <property type="evidence" value="ECO:0007669"/>
    <property type="project" value="UniProtKB-SubCell"/>
</dbReference>
<keyword evidence="2" id="KW-0564">Palmitate</keyword>
<evidence type="ECO:0000313" key="6">
    <source>
        <dbReference type="Proteomes" id="UP000187012"/>
    </source>
</evidence>
<protein>
    <submittedName>
        <fullName evidence="5">ABC efflux system, outer membrane lipoprotein, NodT family</fullName>
    </submittedName>
</protein>
<sequence>MPPRNLPATAGDSKKFLSNRPFHAPLAAPPDPRADTSARFDDEAARQMLDLKGPSFHATKRGLSEITVSALLDSSDRQRLLFMTPARQRSASQPAHASGRARVSAALRGVCAAAVCALSLCACVDVSMPDYKRPDTPAKASWSDHKGAPVSAAATIQPDWWKGFHDPDLDALIAKAIAGNFDIKVLAARIDVASTQIGEAKAGALPTMDLGAGANFEKTTGQPFIKQYNVATQVNWDIDIWGKVEKGVQAQKAEFHASEADWRAGYLELVANVSSTYFQILQFDDQIEQQQKTLDTNRQILTIYDGQRRSGLVPQTQVLRQQAEINRLTNQLLELRRSRALANNALCTLIGVPAGEFQLPQGHLQERVQLPDVPDGLPSQLLARRPDVVAAEFRVLEAYNLVGQAKLAQLPTISLTGHAGTASFALTDLLKSFTYGFMPSINIPLLDPGVRAHVKVTQAESTVAEQQYRVTVMGAFEEVENALVNLGSHKAQRAQLQQEVSRLQIVADQIQSQLHLGVVSQLEVFETERTLLQAQQDLLANHQLILSDTVLLYKALGGGWPSIDVQAQVKEPESK</sequence>